<dbReference type="InterPro" id="IPR050478">
    <property type="entry name" value="Ethylene_sulfur-biosynth"/>
</dbReference>
<evidence type="ECO:0000256" key="4">
    <source>
        <dbReference type="ARBA" id="ARBA00022679"/>
    </source>
</evidence>
<dbReference type="GO" id="GO:0030170">
    <property type="term" value="F:pyridoxal phosphate binding"/>
    <property type="evidence" value="ECO:0007669"/>
    <property type="project" value="InterPro"/>
</dbReference>
<comment type="cofactor">
    <cofactor evidence="1">
        <name>pyridoxal 5'-phosphate</name>
        <dbReference type="ChEBI" id="CHEBI:597326"/>
    </cofactor>
</comment>
<accession>A0A5N5DBK7</accession>
<dbReference type="GO" id="GO:0008483">
    <property type="term" value="F:transaminase activity"/>
    <property type="evidence" value="ECO:0007669"/>
    <property type="project" value="UniProtKB-KW"/>
</dbReference>
<dbReference type="CDD" id="cd00609">
    <property type="entry name" value="AAT_like"/>
    <property type="match status" value="1"/>
</dbReference>
<dbReference type="InterPro" id="IPR004839">
    <property type="entry name" value="Aminotransferase_I/II_large"/>
</dbReference>
<keyword evidence="4 7" id="KW-0808">Transferase</keyword>
<organism evidence="7 8">
    <name type="scientific">Lasiodiplodia theobromae</name>
    <dbReference type="NCBI Taxonomy" id="45133"/>
    <lineage>
        <taxon>Eukaryota</taxon>
        <taxon>Fungi</taxon>
        <taxon>Dikarya</taxon>
        <taxon>Ascomycota</taxon>
        <taxon>Pezizomycotina</taxon>
        <taxon>Dothideomycetes</taxon>
        <taxon>Dothideomycetes incertae sedis</taxon>
        <taxon>Botryosphaeriales</taxon>
        <taxon>Botryosphaeriaceae</taxon>
        <taxon>Lasiodiplodia</taxon>
    </lineage>
</organism>
<dbReference type="InterPro" id="IPR015422">
    <property type="entry name" value="PyrdxlP-dep_Trfase_small"/>
</dbReference>
<evidence type="ECO:0000259" key="6">
    <source>
        <dbReference type="Pfam" id="PF00155"/>
    </source>
</evidence>
<evidence type="ECO:0000313" key="8">
    <source>
        <dbReference type="Proteomes" id="UP000325902"/>
    </source>
</evidence>
<comment type="similarity">
    <text evidence="2">Belongs to the class-I pyridoxal-phosphate-dependent aminotransferase family.</text>
</comment>
<evidence type="ECO:0000256" key="1">
    <source>
        <dbReference type="ARBA" id="ARBA00001933"/>
    </source>
</evidence>
<protein>
    <submittedName>
        <fullName evidence="7">Putative aminotransferase gliI</fullName>
    </submittedName>
</protein>
<feature type="domain" description="Aminotransferase class I/classII large" evidence="6">
    <location>
        <begin position="75"/>
        <end position="413"/>
    </location>
</feature>
<name>A0A5N5DBK7_9PEZI</name>
<dbReference type="Proteomes" id="UP000325902">
    <property type="component" value="Unassembled WGS sequence"/>
</dbReference>
<reference evidence="7 8" key="1">
    <citation type="journal article" date="2019" name="Sci. Rep.">
        <title>A multi-omics analysis of the grapevine pathogen Lasiodiplodia theobromae reveals that temperature affects the expression of virulence- and pathogenicity-related genes.</title>
        <authorList>
            <person name="Felix C."/>
            <person name="Meneses R."/>
            <person name="Goncalves M.F.M."/>
            <person name="Tilleman L."/>
            <person name="Duarte A.S."/>
            <person name="Jorrin-Novo J.V."/>
            <person name="Van de Peer Y."/>
            <person name="Deforce D."/>
            <person name="Van Nieuwerburgh F."/>
            <person name="Esteves A.C."/>
            <person name="Alves A."/>
        </authorList>
    </citation>
    <scope>NUCLEOTIDE SEQUENCE [LARGE SCALE GENOMIC DNA]</scope>
    <source>
        <strain evidence="7 8">LA-SOL3</strain>
    </source>
</reference>
<dbReference type="EMBL" id="VCHE01000035">
    <property type="protein sequence ID" value="KAB2575206.1"/>
    <property type="molecule type" value="Genomic_DNA"/>
</dbReference>
<dbReference type="SUPFAM" id="SSF53383">
    <property type="entry name" value="PLP-dependent transferases"/>
    <property type="match status" value="1"/>
</dbReference>
<evidence type="ECO:0000256" key="3">
    <source>
        <dbReference type="ARBA" id="ARBA00022576"/>
    </source>
</evidence>
<dbReference type="PRINTS" id="PR00753">
    <property type="entry name" value="ACCSYNTHASE"/>
</dbReference>
<evidence type="ECO:0000313" key="7">
    <source>
        <dbReference type="EMBL" id="KAB2575206.1"/>
    </source>
</evidence>
<dbReference type="GO" id="GO:0006520">
    <property type="term" value="P:amino acid metabolic process"/>
    <property type="evidence" value="ECO:0007669"/>
    <property type="project" value="TreeGrafter"/>
</dbReference>
<proteinExistence type="inferred from homology"/>
<sequence>MPPAALSARIQADMAWFSDAFRRHVAKENSVGPAPIDLGTAENRLAHGDMVELLQRAAADFPAHLLCYAKGLGANQELLHAAAAFFNCLFRPRVPVCPEHIVAGPGASALLETLAYSLCADGDAVLVEAPYWSSFNVYSTVRNHVQMVPVHCPPPPCTPTEYVACFRNALRSSRRRVRAILLCNPQNPQAHIHARGTIEALLQFCEEADLHFVSDEIYALSAFGPLPGCGGLQSPSLAFDSVLTMDLERLRVDASRVHLLYSISKDFGSSGLRMGFVVTQAHPELRYSLSVLNFARFSNAASWVATRLLGDLPEVQRLVDVNRSRLRTAATLAVRFLDFHDLPFYQPAAGLYVWARLGPPGCSWEDEARLLAEFAAAGVFVGAGGEYSSPEPGWFRLTFAIPRDELVEALRRIERVLGVVKHWRPDA</sequence>
<dbReference type="Gene3D" id="3.90.1150.10">
    <property type="entry name" value="Aspartate Aminotransferase, domain 1"/>
    <property type="match status" value="1"/>
</dbReference>
<dbReference type="PANTHER" id="PTHR43795">
    <property type="entry name" value="BIFUNCTIONAL ASPARTATE AMINOTRANSFERASE AND GLUTAMATE/ASPARTATE-PREPHENATE AMINOTRANSFERASE-RELATED"/>
    <property type="match status" value="1"/>
</dbReference>
<dbReference type="Gene3D" id="3.40.640.10">
    <property type="entry name" value="Type I PLP-dependent aspartate aminotransferase-like (Major domain)"/>
    <property type="match status" value="1"/>
</dbReference>
<evidence type="ECO:0000256" key="5">
    <source>
        <dbReference type="ARBA" id="ARBA00022898"/>
    </source>
</evidence>
<keyword evidence="3 7" id="KW-0032">Aminotransferase</keyword>
<dbReference type="InterPro" id="IPR015424">
    <property type="entry name" value="PyrdxlP-dep_Trfase"/>
</dbReference>
<dbReference type="Pfam" id="PF00155">
    <property type="entry name" value="Aminotran_1_2"/>
    <property type="match status" value="1"/>
</dbReference>
<dbReference type="OrthoDB" id="7042322at2759"/>
<evidence type="ECO:0000256" key="2">
    <source>
        <dbReference type="ARBA" id="ARBA00007441"/>
    </source>
</evidence>
<comment type="caution">
    <text evidence="7">The sequence shown here is derived from an EMBL/GenBank/DDBJ whole genome shotgun (WGS) entry which is preliminary data.</text>
</comment>
<dbReference type="PANTHER" id="PTHR43795:SF32">
    <property type="entry name" value="AMINOTRANSFERASE GLII-RELATED"/>
    <property type="match status" value="1"/>
</dbReference>
<gene>
    <name evidence="7" type="primary">gliI</name>
    <name evidence="7" type="ORF">DBV05_g6160</name>
</gene>
<keyword evidence="8" id="KW-1185">Reference proteome</keyword>
<dbReference type="AlphaFoldDB" id="A0A5N5DBK7"/>
<dbReference type="InterPro" id="IPR015421">
    <property type="entry name" value="PyrdxlP-dep_Trfase_major"/>
</dbReference>
<keyword evidence="5" id="KW-0663">Pyridoxal phosphate</keyword>